<feature type="transmembrane region" description="Helical" evidence="1">
    <location>
        <begin position="74"/>
        <end position="96"/>
    </location>
</feature>
<evidence type="ECO:0000313" key="3">
    <source>
        <dbReference type="Proteomes" id="UP001465976"/>
    </source>
</evidence>
<comment type="caution">
    <text evidence="2">The sequence shown here is derived from an EMBL/GenBank/DDBJ whole genome shotgun (WGS) entry which is preliminary data.</text>
</comment>
<keyword evidence="1" id="KW-0472">Membrane</keyword>
<evidence type="ECO:0000313" key="2">
    <source>
        <dbReference type="EMBL" id="KAL0581825.1"/>
    </source>
</evidence>
<reference evidence="2 3" key="1">
    <citation type="submission" date="2024-02" db="EMBL/GenBank/DDBJ databases">
        <title>A draft genome for the cacao thread blight pathogen Marasmius crinis-equi.</title>
        <authorList>
            <person name="Cohen S.P."/>
            <person name="Baruah I.K."/>
            <person name="Amoako-Attah I."/>
            <person name="Bukari Y."/>
            <person name="Meinhardt L.W."/>
            <person name="Bailey B.A."/>
        </authorList>
    </citation>
    <scope>NUCLEOTIDE SEQUENCE [LARGE SCALE GENOMIC DNA]</scope>
    <source>
        <strain evidence="2 3">GH-76</strain>
    </source>
</reference>
<dbReference type="Proteomes" id="UP001465976">
    <property type="component" value="Unassembled WGS sequence"/>
</dbReference>
<keyword evidence="1" id="KW-0812">Transmembrane</keyword>
<organism evidence="2 3">
    <name type="scientific">Marasmius crinis-equi</name>
    <dbReference type="NCBI Taxonomy" id="585013"/>
    <lineage>
        <taxon>Eukaryota</taxon>
        <taxon>Fungi</taxon>
        <taxon>Dikarya</taxon>
        <taxon>Basidiomycota</taxon>
        <taxon>Agaricomycotina</taxon>
        <taxon>Agaricomycetes</taxon>
        <taxon>Agaricomycetidae</taxon>
        <taxon>Agaricales</taxon>
        <taxon>Marasmiineae</taxon>
        <taxon>Marasmiaceae</taxon>
        <taxon>Marasmius</taxon>
    </lineage>
</organism>
<dbReference type="EMBL" id="JBAHYK010000003">
    <property type="protein sequence ID" value="KAL0581825.1"/>
    <property type="molecule type" value="Genomic_DNA"/>
</dbReference>
<keyword evidence="3" id="KW-1185">Reference proteome</keyword>
<evidence type="ECO:0000256" key="1">
    <source>
        <dbReference type="SAM" id="Phobius"/>
    </source>
</evidence>
<proteinExistence type="predicted"/>
<sequence>MSSSTFTFGAAILRLHSRSHGSTVSFRRKFSDVKPATPALLSSSSTVRSALPRLYSRANSTATAPRRGFPGGPFVSHILAGIAGGSIVIGAGYAYYHFSGIKQAVETAKNVNMYLQQTKASVMQRHPNEAVEYLRKVAKTYGALVPGSGLMIDRMFNAIEEVVEEHREEASEIMLRAQIEIQEVMKRKELTNAELASSVMNVVGVHLAAIGALGSRAGGKFVPDMTYPREKIAESAEALKVLGRRIWPGSDKREDESKDQDSR</sequence>
<accession>A0ABR3G1V1</accession>
<name>A0ABR3G1V1_9AGAR</name>
<keyword evidence="1" id="KW-1133">Transmembrane helix</keyword>
<protein>
    <submittedName>
        <fullName evidence="2">Uncharacterized protein</fullName>
    </submittedName>
</protein>
<gene>
    <name evidence="2" type="ORF">V5O48_000193</name>
</gene>